<keyword evidence="8" id="KW-1185">Reference proteome</keyword>
<dbReference type="GO" id="GO:0070004">
    <property type="term" value="F:cysteine-type exopeptidase activity"/>
    <property type="evidence" value="ECO:0007669"/>
    <property type="project" value="InterPro"/>
</dbReference>
<evidence type="ECO:0000313" key="8">
    <source>
        <dbReference type="Proteomes" id="UP000051461"/>
    </source>
</evidence>
<dbReference type="GO" id="GO:0016805">
    <property type="term" value="F:dipeptidase activity"/>
    <property type="evidence" value="ECO:0007669"/>
    <property type="project" value="UniProtKB-KW"/>
</dbReference>
<dbReference type="RefSeq" id="WP_057904180.1">
    <property type="nucleotide sequence ID" value="NZ_AZDA01000041.1"/>
</dbReference>
<evidence type="ECO:0000313" key="7">
    <source>
        <dbReference type="EMBL" id="KRK39605.1"/>
    </source>
</evidence>
<keyword evidence="4 6" id="KW-0378">Hydrolase</keyword>
<reference evidence="7 8" key="1">
    <citation type="journal article" date="2015" name="Genome Announc.">
        <title>Expanding the biotechnology potential of lactobacilli through comparative genomics of 213 strains and associated genera.</title>
        <authorList>
            <person name="Sun Z."/>
            <person name="Harris H.M."/>
            <person name="McCann A."/>
            <person name="Guo C."/>
            <person name="Argimon S."/>
            <person name="Zhang W."/>
            <person name="Yang X."/>
            <person name="Jeffery I.B."/>
            <person name="Cooney J.C."/>
            <person name="Kagawa T.F."/>
            <person name="Liu W."/>
            <person name="Song Y."/>
            <person name="Salvetti E."/>
            <person name="Wrobel A."/>
            <person name="Rasinkangas P."/>
            <person name="Parkhill J."/>
            <person name="Rea M.C."/>
            <person name="O'Sullivan O."/>
            <person name="Ritari J."/>
            <person name="Douillard F.P."/>
            <person name="Paul Ross R."/>
            <person name="Yang R."/>
            <person name="Briner A.E."/>
            <person name="Felis G.E."/>
            <person name="de Vos W.M."/>
            <person name="Barrangou R."/>
            <person name="Klaenhammer T.R."/>
            <person name="Caufield P.W."/>
            <person name="Cui Y."/>
            <person name="Zhang H."/>
            <person name="O'Toole P.W."/>
        </authorList>
    </citation>
    <scope>NUCLEOTIDE SEQUENCE [LARGE SCALE GENOMIC DNA]</scope>
    <source>
        <strain evidence="7 8">DSM 20003</strain>
    </source>
</reference>
<dbReference type="EC" id="3.4.-.-" evidence="6"/>
<evidence type="ECO:0000256" key="5">
    <source>
        <dbReference type="ARBA" id="ARBA00022997"/>
    </source>
</evidence>
<organism evidence="7 8">
    <name type="scientific">Loigolactobacillus bifermentans DSM 20003</name>
    <dbReference type="NCBI Taxonomy" id="1423726"/>
    <lineage>
        <taxon>Bacteria</taxon>
        <taxon>Bacillati</taxon>
        <taxon>Bacillota</taxon>
        <taxon>Bacilli</taxon>
        <taxon>Lactobacillales</taxon>
        <taxon>Lactobacillaceae</taxon>
        <taxon>Loigolactobacillus</taxon>
    </lineage>
</organism>
<dbReference type="GO" id="GO:0006508">
    <property type="term" value="P:proteolysis"/>
    <property type="evidence" value="ECO:0007669"/>
    <property type="project" value="UniProtKB-KW"/>
</dbReference>
<dbReference type="InterPro" id="IPR005322">
    <property type="entry name" value="Peptidase_C69"/>
</dbReference>
<dbReference type="NCBIfam" id="NF033678">
    <property type="entry name" value="C69_fam_dipept"/>
    <property type="match status" value="1"/>
</dbReference>
<gene>
    <name evidence="7" type="ORF">FC07_GL002342</name>
</gene>
<evidence type="ECO:0000256" key="3">
    <source>
        <dbReference type="ARBA" id="ARBA00022670"/>
    </source>
</evidence>
<keyword evidence="3 6" id="KW-0645">Protease</keyword>
<dbReference type="Pfam" id="PF03577">
    <property type="entry name" value="Peptidase_C69"/>
    <property type="match status" value="1"/>
</dbReference>
<dbReference type="EMBL" id="AZDA01000041">
    <property type="protein sequence ID" value="KRK39605.1"/>
    <property type="molecule type" value="Genomic_DNA"/>
</dbReference>
<name>A0A0R1GZG3_9LACO</name>
<evidence type="ECO:0000256" key="4">
    <source>
        <dbReference type="ARBA" id="ARBA00022801"/>
    </source>
</evidence>
<accession>A0A0R1GZG3</accession>
<protein>
    <recommendedName>
        <fullName evidence="6">Dipeptidase</fullName>
        <ecNumber evidence="6">3.4.-.-</ecNumber>
    </recommendedName>
</protein>
<comment type="caution">
    <text evidence="7">The sequence shown here is derived from an EMBL/GenBank/DDBJ whole genome shotgun (WGS) entry which is preliminary data.</text>
</comment>
<dbReference type="PANTHER" id="PTHR12994">
    <property type="entry name" value="SECERNIN"/>
    <property type="match status" value="1"/>
</dbReference>
<evidence type="ECO:0000256" key="2">
    <source>
        <dbReference type="ARBA" id="ARBA00007225"/>
    </source>
</evidence>
<comment type="catalytic activity">
    <reaction evidence="1">
        <text>an L-aminoacyl-L-amino acid + H2O = 2 an L-alpha-amino acid</text>
        <dbReference type="Rhea" id="RHEA:48940"/>
        <dbReference type="ChEBI" id="CHEBI:15377"/>
        <dbReference type="ChEBI" id="CHEBI:59869"/>
        <dbReference type="ChEBI" id="CHEBI:77460"/>
        <dbReference type="EC" id="3.4.13.19"/>
    </reaction>
</comment>
<dbReference type="PANTHER" id="PTHR12994:SF17">
    <property type="entry name" value="LD30995P"/>
    <property type="match status" value="1"/>
</dbReference>
<sequence length="469" mass="52453">MQQRKLGSCTTILVGKKATLDGATLIARNEDGSGDAANPQRFVVIDTKDQPTHYQAVQSGAKIDLPADPLRYTSTPDADPQYGIWGGAGINRANVAMTATETSTTNARILGIDPLVETGFGEEDFITITLPYSHSARAGVQRLGALLETYGTYESNGIAFADQDEVWYFETIGGHHWAAIKIPDDAYVIAPNRFNIADYDFEAENTLFSADLPRLIEQYRLNPDHDTVNLRHIFGSATLKDQHYNNPRAWYVQSILNPSRLQTPLDQDLPFALVPEQKISLETIKWLLSSHYQNTAYDPYGTGTPEQRHAFRPIGINRNQETHVLQIRPHVPPEIAGIHWLAYGPNTFNALVPFYANVSDTPSCYRDTTPQYDPTQVYWLSRTMGILGDHDYPRLNAFAADFDQQLTAACRQIQHTTDQQFSALKTPLTQLEQANQQMANLYVTQATQLLGQMVALSATQMKLKYNLND</sequence>
<dbReference type="Gene3D" id="3.60.60.10">
    <property type="entry name" value="Penicillin V Acylase, Chain A"/>
    <property type="match status" value="1"/>
</dbReference>
<comment type="similarity">
    <text evidence="2 6">Belongs to the peptidase C69 family.</text>
</comment>
<dbReference type="PATRIC" id="fig|1423726.3.peg.2432"/>
<keyword evidence="5 6" id="KW-0224">Dipeptidase</keyword>
<dbReference type="InterPro" id="IPR047804">
    <property type="entry name" value="C69_dipept_A-like"/>
</dbReference>
<evidence type="ECO:0000256" key="6">
    <source>
        <dbReference type="RuleBase" id="RU364089"/>
    </source>
</evidence>
<evidence type="ECO:0000256" key="1">
    <source>
        <dbReference type="ARBA" id="ARBA00001670"/>
    </source>
</evidence>
<proteinExistence type="inferred from homology"/>
<dbReference type="OrthoDB" id="9764088at2"/>
<dbReference type="Proteomes" id="UP000051461">
    <property type="component" value="Unassembled WGS sequence"/>
</dbReference>
<dbReference type="AlphaFoldDB" id="A0A0R1GZG3"/>